<accession>A0ABV7AXX9</accession>
<feature type="region of interest" description="Disordered" evidence="1">
    <location>
        <begin position="132"/>
        <end position="156"/>
    </location>
</feature>
<sequence length="156" mass="17345">MRAFFLLFLLFPLLELAVMIKVGSAIGVLPTLLLIVLDVMLGSLILRLAGVATLWRARERLVRGELPELEMLDGMLIAIGGALLLLPGFISDAIGLVCLLPFTRHLLLGDLRRRAEEQARRQQAFFDELAARTGQPRPDGASRPNVIEGEYERRDD</sequence>
<keyword evidence="2" id="KW-0472">Membrane</keyword>
<gene>
    <name evidence="3" type="ORF">ACFOJE_17615</name>
</gene>
<dbReference type="PANTHER" id="PTHR35335">
    <property type="entry name" value="UPF0716 PROTEIN FXSA"/>
    <property type="match status" value="1"/>
</dbReference>
<dbReference type="Proteomes" id="UP001595457">
    <property type="component" value="Unassembled WGS sequence"/>
</dbReference>
<reference evidence="4" key="1">
    <citation type="journal article" date="2019" name="Int. J. Syst. Evol. Microbiol.">
        <title>The Global Catalogue of Microorganisms (GCM) 10K type strain sequencing project: providing services to taxonomists for standard genome sequencing and annotation.</title>
        <authorList>
            <consortium name="The Broad Institute Genomics Platform"/>
            <consortium name="The Broad Institute Genome Sequencing Center for Infectious Disease"/>
            <person name="Wu L."/>
            <person name="Ma J."/>
        </authorList>
    </citation>
    <scope>NUCLEOTIDE SEQUENCE [LARGE SCALE GENOMIC DNA]</scope>
    <source>
        <strain evidence="4">KCTC 62195</strain>
    </source>
</reference>
<name>A0ABV7AXX9_9GAMM</name>
<dbReference type="EMBL" id="JBHRSJ010000034">
    <property type="protein sequence ID" value="MFC2974023.1"/>
    <property type="molecule type" value="Genomic_DNA"/>
</dbReference>
<dbReference type="NCBIfam" id="NF008528">
    <property type="entry name" value="PRK11463.1-2"/>
    <property type="match status" value="1"/>
</dbReference>
<keyword evidence="2" id="KW-1133">Transmembrane helix</keyword>
<protein>
    <submittedName>
        <fullName evidence="3">FxsA family protein</fullName>
    </submittedName>
</protein>
<evidence type="ECO:0000256" key="2">
    <source>
        <dbReference type="SAM" id="Phobius"/>
    </source>
</evidence>
<dbReference type="PANTHER" id="PTHR35335:SF1">
    <property type="entry name" value="UPF0716 PROTEIN FXSA"/>
    <property type="match status" value="1"/>
</dbReference>
<evidence type="ECO:0000313" key="4">
    <source>
        <dbReference type="Proteomes" id="UP001595457"/>
    </source>
</evidence>
<feature type="transmembrane region" description="Helical" evidence="2">
    <location>
        <begin position="29"/>
        <end position="55"/>
    </location>
</feature>
<keyword evidence="4" id="KW-1185">Reference proteome</keyword>
<proteinExistence type="predicted"/>
<evidence type="ECO:0000256" key="1">
    <source>
        <dbReference type="SAM" id="MobiDB-lite"/>
    </source>
</evidence>
<dbReference type="Pfam" id="PF04186">
    <property type="entry name" value="FxsA"/>
    <property type="match status" value="1"/>
</dbReference>
<dbReference type="InterPro" id="IPR007313">
    <property type="entry name" value="FxsA"/>
</dbReference>
<evidence type="ECO:0000313" key="3">
    <source>
        <dbReference type="EMBL" id="MFC2974023.1"/>
    </source>
</evidence>
<comment type="caution">
    <text evidence="3">The sequence shown here is derived from an EMBL/GenBank/DDBJ whole genome shotgun (WGS) entry which is preliminary data.</text>
</comment>
<keyword evidence="2" id="KW-0812">Transmembrane</keyword>
<dbReference type="RefSeq" id="WP_377815981.1">
    <property type="nucleotide sequence ID" value="NZ_JBHRSJ010000034.1"/>
</dbReference>
<feature type="transmembrane region" description="Helical" evidence="2">
    <location>
        <begin position="76"/>
        <end position="102"/>
    </location>
</feature>
<organism evidence="3 4">
    <name type="scientific">Azotobacter bryophylli</name>
    <dbReference type="NCBI Taxonomy" id="1986537"/>
    <lineage>
        <taxon>Bacteria</taxon>
        <taxon>Pseudomonadati</taxon>
        <taxon>Pseudomonadota</taxon>
        <taxon>Gammaproteobacteria</taxon>
        <taxon>Pseudomonadales</taxon>
        <taxon>Pseudomonadaceae</taxon>
        <taxon>Azotobacter</taxon>
    </lineage>
</organism>